<dbReference type="InterPro" id="IPR004853">
    <property type="entry name" value="Sugar_P_trans_dom"/>
</dbReference>
<feature type="domain" description="Sugar phosphate transporter" evidence="6">
    <location>
        <begin position="336"/>
        <end position="499"/>
    </location>
</feature>
<dbReference type="EMBL" id="CAUJNA010003393">
    <property type="protein sequence ID" value="CAJ1400968.1"/>
    <property type="molecule type" value="Genomic_DNA"/>
</dbReference>
<feature type="transmembrane region" description="Helical" evidence="5">
    <location>
        <begin position="333"/>
        <end position="351"/>
    </location>
</feature>
<proteinExistence type="predicted"/>
<reference evidence="7" key="1">
    <citation type="submission" date="2023-08" db="EMBL/GenBank/DDBJ databases">
        <authorList>
            <person name="Chen Y."/>
            <person name="Shah S."/>
            <person name="Dougan E. K."/>
            <person name="Thang M."/>
            <person name="Chan C."/>
        </authorList>
    </citation>
    <scope>NUCLEOTIDE SEQUENCE</scope>
</reference>
<sequence>MESIEPMEDPKLELHRLGQRLLRRPLVKTDIVFTHQTWEVGIQATATLAFAENREACGELCKTVQEAEESALHQALLIYEDELKELIKKHPQPFLPTPKARGTKREGAHLVPPKKNAQVPLEPVGEDEQLAEAWQVDPNTQPDTEFAELDGFGDPALLAATPKARAQPNGEIVVPAGQLGEVSKQAKQELIGFVAKIVRKPMNKGDVAYDCKKVIGGYQATVKFFCLDGEWENAVFVGEVRPDKAIAEHSAAAVAFAELQKDVVLRARAAAPNPNKSKKASQWTWKPPNPAAVPRADLPQVVPPRGRDLALDDSGPDVLLTEHMGLWYMCKDVEATLVLLWYVVSFLGIILNKTILSPGSNHVDVTLFALVQMLITVVFGKLRQVLRRQSPSGGAWGFPKLRRLMLLGLLRSMVTVLGLVSLRFVAASFTETVKASSPLFTVAAAWLLMGQRTELRVVLTLLPIILGLVIATAGEHSFTWVGFLAALAVNVTECARPSFAMAFR</sequence>
<comment type="caution">
    <text evidence="7">The sequence shown here is derived from an EMBL/GenBank/DDBJ whole genome shotgun (WGS) entry which is preliminary data.</text>
</comment>
<dbReference type="Proteomes" id="UP001178507">
    <property type="component" value="Unassembled WGS sequence"/>
</dbReference>
<name>A0AA36J7B3_9DINO</name>
<evidence type="ECO:0000313" key="7">
    <source>
        <dbReference type="EMBL" id="CAJ1400968.1"/>
    </source>
</evidence>
<evidence type="ECO:0000313" key="8">
    <source>
        <dbReference type="Proteomes" id="UP001178507"/>
    </source>
</evidence>
<evidence type="ECO:0000259" key="6">
    <source>
        <dbReference type="Pfam" id="PF03151"/>
    </source>
</evidence>
<keyword evidence="2 5" id="KW-0812">Transmembrane</keyword>
<evidence type="ECO:0000256" key="5">
    <source>
        <dbReference type="SAM" id="Phobius"/>
    </source>
</evidence>
<dbReference type="InterPro" id="IPR050186">
    <property type="entry name" value="TPT_transporter"/>
</dbReference>
<organism evidence="7 8">
    <name type="scientific">Effrenium voratum</name>
    <dbReference type="NCBI Taxonomy" id="2562239"/>
    <lineage>
        <taxon>Eukaryota</taxon>
        <taxon>Sar</taxon>
        <taxon>Alveolata</taxon>
        <taxon>Dinophyceae</taxon>
        <taxon>Suessiales</taxon>
        <taxon>Symbiodiniaceae</taxon>
        <taxon>Effrenium</taxon>
    </lineage>
</organism>
<dbReference type="GO" id="GO:0016020">
    <property type="term" value="C:membrane"/>
    <property type="evidence" value="ECO:0007669"/>
    <property type="project" value="UniProtKB-SubCell"/>
</dbReference>
<evidence type="ECO:0000256" key="3">
    <source>
        <dbReference type="ARBA" id="ARBA00022989"/>
    </source>
</evidence>
<evidence type="ECO:0000256" key="4">
    <source>
        <dbReference type="ARBA" id="ARBA00023136"/>
    </source>
</evidence>
<feature type="transmembrane region" description="Helical" evidence="5">
    <location>
        <begin position="363"/>
        <end position="383"/>
    </location>
</feature>
<accession>A0AA36J7B3</accession>
<keyword evidence="8" id="KW-1185">Reference proteome</keyword>
<dbReference type="PANTHER" id="PTHR11132">
    <property type="entry name" value="SOLUTE CARRIER FAMILY 35"/>
    <property type="match status" value="1"/>
</dbReference>
<evidence type="ECO:0000256" key="2">
    <source>
        <dbReference type="ARBA" id="ARBA00022692"/>
    </source>
</evidence>
<evidence type="ECO:0000256" key="1">
    <source>
        <dbReference type="ARBA" id="ARBA00004141"/>
    </source>
</evidence>
<feature type="transmembrane region" description="Helical" evidence="5">
    <location>
        <begin position="457"/>
        <end position="474"/>
    </location>
</feature>
<comment type="subcellular location">
    <subcellularLocation>
        <location evidence="1">Membrane</location>
        <topology evidence="1">Multi-pass membrane protein</topology>
    </subcellularLocation>
</comment>
<dbReference type="AlphaFoldDB" id="A0AA36J7B3"/>
<keyword evidence="4 5" id="KW-0472">Membrane</keyword>
<protein>
    <recommendedName>
        <fullName evidence="6">Sugar phosphate transporter domain-containing protein</fullName>
    </recommendedName>
</protein>
<feature type="transmembrane region" description="Helical" evidence="5">
    <location>
        <begin position="404"/>
        <end position="426"/>
    </location>
</feature>
<dbReference type="Pfam" id="PF03151">
    <property type="entry name" value="TPT"/>
    <property type="match status" value="1"/>
</dbReference>
<gene>
    <name evidence="7" type="ORF">EVOR1521_LOCUS24203</name>
</gene>
<keyword evidence="3 5" id="KW-1133">Transmembrane helix</keyword>
<feature type="transmembrane region" description="Helical" evidence="5">
    <location>
        <begin position="480"/>
        <end position="503"/>
    </location>
</feature>